<dbReference type="Proteomes" id="UP000289437">
    <property type="component" value="Unassembled WGS sequence"/>
</dbReference>
<reference evidence="3" key="2">
    <citation type="submission" date="2019-02" db="EMBL/GenBank/DDBJ databases">
        <title>Granulicella sibirica sp. nov., a psychrotolerant acidobacterium isolated from an organic soil layer in forested tundra, West Siberia.</title>
        <authorList>
            <person name="Oshkin I.Y."/>
            <person name="Kulichevskaya I.S."/>
            <person name="Rijpstra W.I.C."/>
            <person name="Sinninghe Damste J.S."/>
            <person name="Rakitin A.L."/>
            <person name="Ravin N.V."/>
            <person name="Dedysh S.N."/>
        </authorList>
    </citation>
    <scope>NUCLEOTIDE SEQUENCE [LARGE SCALE GENOMIC DNA]</scope>
    <source>
        <strain evidence="3">AF10</strain>
    </source>
</reference>
<feature type="compositionally biased region" description="Polar residues" evidence="1">
    <location>
        <begin position="35"/>
        <end position="52"/>
    </location>
</feature>
<name>A0A4Q0T262_9BACT</name>
<sequence length="52" mass="5635">MGILFAISIFSFLALLWAAFSIARHVRKSHRPEQAESSALGSPTGNATPKHL</sequence>
<dbReference type="EMBL" id="RDSM01000002">
    <property type="protein sequence ID" value="RXH55556.1"/>
    <property type="molecule type" value="Genomic_DNA"/>
</dbReference>
<feature type="region of interest" description="Disordered" evidence="1">
    <location>
        <begin position="31"/>
        <end position="52"/>
    </location>
</feature>
<dbReference type="AlphaFoldDB" id="A0A4Q0T262"/>
<reference evidence="2 3" key="1">
    <citation type="submission" date="2018-11" db="EMBL/GenBank/DDBJ databases">
        <authorList>
            <person name="Mardanov A.V."/>
            <person name="Ravin N.V."/>
            <person name="Dedysh S.N."/>
        </authorList>
    </citation>
    <scope>NUCLEOTIDE SEQUENCE [LARGE SCALE GENOMIC DNA]</scope>
    <source>
        <strain evidence="2 3">AF10</strain>
    </source>
</reference>
<accession>A0A4Q0T262</accession>
<evidence type="ECO:0000313" key="3">
    <source>
        <dbReference type="Proteomes" id="UP000289437"/>
    </source>
</evidence>
<comment type="caution">
    <text evidence="2">The sequence shown here is derived from an EMBL/GenBank/DDBJ whole genome shotgun (WGS) entry which is preliminary data.</text>
</comment>
<evidence type="ECO:0000256" key="1">
    <source>
        <dbReference type="SAM" id="MobiDB-lite"/>
    </source>
</evidence>
<keyword evidence="3" id="KW-1185">Reference proteome</keyword>
<gene>
    <name evidence="2" type="ORF">GRAN_2413</name>
</gene>
<protein>
    <submittedName>
        <fullName evidence="2">Uncharacterized protein</fullName>
    </submittedName>
</protein>
<organism evidence="2 3">
    <name type="scientific">Granulicella sibirica</name>
    <dbReference type="NCBI Taxonomy" id="2479048"/>
    <lineage>
        <taxon>Bacteria</taxon>
        <taxon>Pseudomonadati</taxon>
        <taxon>Acidobacteriota</taxon>
        <taxon>Terriglobia</taxon>
        <taxon>Terriglobales</taxon>
        <taxon>Acidobacteriaceae</taxon>
        <taxon>Granulicella</taxon>
    </lineage>
</organism>
<evidence type="ECO:0000313" key="2">
    <source>
        <dbReference type="EMBL" id="RXH55556.1"/>
    </source>
</evidence>
<proteinExistence type="predicted"/>